<name>A0A1Z4N8S4_9CYAN</name>
<accession>A0A1Z4N8S4</accession>
<organism evidence="1 2">
    <name type="scientific">Tolypothrix tenuis PCC 7101</name>
    <dbReference type="NCBI Taxonomy" id="231146"/>
    <lineage>
        <taxon>Bacteria</taxon>
        <taxon>Bacillati</taxon>
        <taxon>Cyanobacteriota</taxon>
        <taxon>Cyanophyceae</taxon>
        <taxon>Nostocales</taxon>
        <taxon>Tolypothrichaceae</taxon>
        <taxon>Tolypothrix</taxon>
    </lineage>
</organism>
<dbReference type="EMBL" id="AP018248">
    <property type="protein sequence ID" value="BAZ02117.1"/>
    <property type="molecule type" value="Genomic_DNA"/>
</dbReference>
<evidence type="ECO:0000313" key="1">
    <source>
        <dbReference type="EMBL" id="BAZ02117.1"/>
    </source>
</evidence>
<proteinExistence type="predicted"/>
<sequence>MSLIKTGLNFSFSLVSGFLPMLVILNESKQKHKIHDYSKLVRGRDYVFDQLHGGLGGYMTGTGKGIKPSDYILLQSGSNPYQYQVEEIDYYSNPSDMWIALVKQVKLD</sequence>
<dbReference type="KEGG" id="ttq:NIES37_61250"/>
<protein>
    <submittedName>
        <fullName evidence="1">Uncharacterized protein</fullName>
    </submittedName>
</protein>
<dbReference type="Proteomes" id="UP000218785">
    <property type="component" value="Chromosome"/>
</dbReference>
<keyword evidence="2" id="KW-1185">Reference proteome</keyword>
<gene>
    <name evidence="1" type="ORF">NIES37_61250</name>
</gene>
<evidence type="ECO:0000313" key="2">
    <source>
        <dbReference type="Proteomes" id="UP000218785"/>
    </source>
</evidence>
<dbReference type="AlphaFoldDB" id="A0A1Z4N8S4"/>
<reference evidence="1 2" key="1">
    <citation type="submission" date="2017-06" db="EMBL/GenBank/DDBJ databases">
        <title>Genome sequencing of cyanobaciteial culture collection at National Institute for Environmental Studies (NIES).</title>
        <authorList>
            <person name="Hirose Y."/>
            <person name="Shimura Y."/>
            <person name="Fujisawa T."/>
            <person name="Nakamura Y."/>
            <person name="Kawachi M."/>
        </authorList>
    </citation>
    <scope>NUCLEOTIDE SEQUENCE [LARGE SCALE GENOMIC DNA]</scope>
    <source>
        <strain evidence="1 2">NIES-37</strain>
    </source>
</reference>
<dbReference type="RefSeq" id="WP_096582108.1">
    <property type="nucleotide sequence ID" value="NZ_CAWNJS010000001.1"/>
</dbReference>